<protein>
    <submittedName>
        <fullName evidence="8">APC family permease</fullName>
    </submittedName>
</protein>
<dbReference type="Pfam" id="PF13520">
    <property type="entry name" value="AA_permease_2"/>
    <property type="match status" value="1"/>
</dbReference>
<dbReference type="InterPro" id="IPR050367">
    <property type="entry name" value="APC_superfamily"/>
</dbReference>
<evidence type="ECO:0000256" key="7">
    <source>
        <dbReference type="SAM" id="Phobius"/>
    </source>
</evidence>
<dbReference type="GO" id="GO:0005886">
    <property type="term" value="C:plasma membrane"/>
    <property type="evidence" value="ECO:0007669"/>
    <property type="project" value="UniProtKB-SubCell"/>
</dbReference>
<dbReference type="RefSeq" id="WP_279527311.1">
    <property type="nucleotide sequence ID" value="NZ_CP122312.1"/>
</dbReference>
<sequence>MGEQFGLRESVAIALGGMIGGGIYAVLGVVAGIAMYATWFGFVAAGVVALCAGYSYNVLNALGDQRGGSVSFIQEFVGNSTLAGMVGWSLLFGYIGSMAMYAFAFAEFTLGFAAVPDSYAGVPLRPVVSVLAVALFVVLNVAGARVTGSAENVLVAAKVGILVAFGVWGLVYLAPVSGQPVRLGFDRLTGITPIVAAAISFVAFQGWQLLFYDQERIEDPTETIRKAVSLSIPTAVVIYVLVAVVTTNLAPQAIQHHPHVALADAASAMLSYFGLASLGFLVISISALFSTGSAINATLFSSGHFAKKLVSGNLLPDQLADAEADGVPDVTILVLGLVTAAFTAWGSLGAITSFASLAFIVVFGSVSVLAFRQRDAASIHPVPPAVGAVGAFAFAPVMLWNLYHRERHTFWMVLVVAVFVVLVELLYFERGELEDHVPDGVEDGVEEAVERVGDGVDAVGDGVEDVVDGVGDSTDDRDESDDEP</sequence>
<feature type="transmembrane region" description="Helical" evidence="7">
    <location>
        <begin position="354"/>
        <end position="371"/>
    </location>
</feature>
<keyword evidence="3 7" id="KW-0812">Transmembrane</keyword>
<proteinExistence type="predicted"/>
<evidence type="ECO:0000256" key="1">
    <source>
        <dbReference type="ARBA" id="ARBA00004651"/>
    </source>
</evidence>
<dbReference type="EMBL" id="JBHTAR010000011">
    <property type="protein sequence ID" value="MFC7200533.1"/>
    <property type="molecule type" value="Genomic_DNA"/>
</dbReference>
<name>A0ABD5Z5U4_9EURY</name>
<reference evidence="8 9" key="1">
    <citation type="journal article" date="2019" name="Int. J. Syst. Evol. Microbiol.">
        <title>The Global Catalogue of Microorganisms (GCM) 10K type strain sequencing project: providing services to taxonomists for standard genome sequencing and annotation.</title>
        <authorList>
            <consortium name="The Broad Institute Genomics Platform"/>
            <consortium name="The Broad Institute Genome Sequencing Center for Infectious Disease"/>
            <person name="Wu L."/>
            <person name="Ma J."/>
        </authorList>
    </citation>
    <scope>NUCLEOTIDE SEQUENCE [LARGE SCALE GENOMIC DNA]</scope>
    <source>
        <strain evidence="8 9">XZGYJ-43</strain>
    </source>
</reference>
<evidence type="ECO:0000313" key="8">
    <source>
        <dbReference type="EMBL" id="MFC7200533.1"/>
    </source>
</evidence>
<dbReference type="AlphaFoldDB" id="A0ABD5Z5U4"/>
<evidence type="ECO:0000256" key="5">
    <source>
        <dbReference type="ARBA" id="ARBA00023136"/>
    </source>
</evidence>
<feature type="transmembrane region" description="Helical" evidence="7">
    <location>
        <begin position="194"/>
        <end position="212"/>
    </location>
</feature>
<feature type="transmembrane region" description="Helical" evidence="7">
    <location>
        <begin position="383"/>
        <end position="403"/>
    </location>
</feature>
<evidence type="ECO:0000256" key="3">
    <source>
        <dbReference type="ARBA" id="ARBA00022692"/>
    </source>
</evidence>
<accession>A0ABD5Z5U4</accession>
<organism evidence="8 9">
    <name type="scientific">Halospeciosus flavus</name>
    <dbReference type="NCBI Taxonomy" id="3032283"/>
    <lineage>
        <taxon>Archaea</taxon>
        <taxon>Methanobacteriati</taxon>
        <taxon>Methanobacteriota</taxon>
        <taxon>Stenosarchaea group</taxon>
        <taxon>Halobacteria</taxon>
        <taxon>Halobacteriales</taxon>
        <taxon>Halobacteriaceae</taxon>
        <taxon>Halospeciosus</taxon>
    </lineage>
</organism>
<evidence type="ECO:0000256" key="6">
    <source>
        <dbReference type="SAM" id="MobiDB-lite"/>
    </source>
</evidence>
<evidence type="ECO:0000313" key="9">
    <source>
        <dbReference type="Proteomes" id="UP001596447"/>
    </source>
</evidence>
<feature type="transmembrane region" description="Helical" evidence="7">
    <location>
        <begin position="80"/>
        <end position="104"/>
    </location>
</feature>
<feature type="region of interest" description="Disordered" evidence="6">
    <location>
        <begin position="456"/>
        <end position="484"/>
    </location>
</feature>
<feature type="transmembrane region" description="Helical" evidence="7">
    <location>
        <begin position="39"/>
        <end position="59"/>
    </location>
</feature>
<feature type="transmembrane region" description="Helical" evidence="7">
    <location>
        <begin position="232"/>
        <end position="250"/>
    </location>
</feature>
<feature type="transmembrane region" description="Helical" evidence="7">
    <location>
        <begin position="124"/>
        <end position="143"/>
    </location>
</feature>
<dbReference type="PANTHER" id="PTHR42770:SF11">
    <property type="entry name" value="INNER MEMBRANE TRANSPORT PROTEIN YBAT"/>
    <property type="match status" value="1"/>
</dbReference>
<keyword evidence="5 7" id="KW-0472">Membrane</keyword>
<evidence type="ECO:0000256" key="2">
    <source>
        <dbReference type="ARBA" id="ARBA00022475"/>
    </source>
</evidence>
<keyword evidence="2" id="KW-1003">Cell membrane</keyword>
<keyword evidence="4 7" id="KW-1133">Transmembrane helix</keyword>
<dbReference type="PIRSF" id="PIRSF006060">
    <property type="entry name" value="AA_transporter"/>
    <property type="match status" value="1"/>
</dbReference>
<keyword evidence="9" id="KW-1185">Reference proteome</keyword>
<feature type="compositionally biased region" description="Acidic residues" evidence="6">
    <location>
        <begin position="462"/>
        <end position="484"/>
    </location>
</feature>
<feature type="transmembrane region" description="Helical" evidence="7">
    <location>
        <begin position="12"/>
        <end position="33"/>
    </location>
</feature>
<dbReference type="InterPro" id="IPR002293">
    <property type="entry name" value="AA/rel_permease1"/>
</dbReference>
<evidence type="ECO:0000256" key="4">
    <source>
        <dbReference type="ARBA" id="ARBA00022989"/>
    </source>
</evidence>
<comment type="caution">
    <text evidence="8">The sequence shown here is derived from an EMBL/GenBank/DDBJ whole genome shotgun (WGS) entry which is preliminary data.</text>
</comment>
<dbReference type="Gene3D" id="1.20.1740.10">
    <property type="entry name" value="Amino acid/polyamine transporter I"/>
    <property type="match status" value="1"/>
</dbReference>
<comment type="subcellular location">
    <subcellularLocation>
        <location evidence="1">Cell membrane</location>
        <topology evidence="1">Multi-pass membrane protein</topology>
    </subcellularLocation>
</comment>
<dbReference type="Proteomes" id="UP001596447">
    <property type="component" value="Unassembled WGS sequence"/>
</dbReference>
<gene>
    <name evidence="8" type="ORF">ACFQJ9_14100</name>
</gene>
<feature type="transmembrane region" description="Helical" evidence="7">
    <location>
        <begin position="270"/>
        <end position="289"/>
    </location>
</feature>
<feature type="transmembrane region" description="Helical" evidence="7">
    <location>
        <begin position="155"/>
        <end position="174"/>
    </location>
</feature>
<feature type="transmembrane region" description="Helical" evidence="7">
    <location>
        <begin position="409"/>
        <end position="428"/>
    </location>
</feature>
<dbReference type="PANTHER" id="PTHR42770">
    <property type="entry name" value="AMINO ACID TRANSPORTER-RELATED"/>
    <property type="match status" value="1"/>
</dbReference>